<dbReference type="InterPro" id="IPR052164">
    <property type="entry name" value="Anthracycline_SecMetBiosynth"/>
</dbReference>
<keyword evidence="3" id="KW-1185">Reference proteome</keyword>
<dbReference type="PROSITE" id="PS51819">
    <property type="entry name" value="VOC"/>
    <property type="match status" value="1"/>
</dbReference>
<organism evidence="2 3">
    <name type="scientific">Streptomyces olivaceiscleroticus</name>
    <dbReference type="NCBI Taxonomy" id="68245"/>
    <lineage>
        <taxon>Bacteria</taxon>
        <taxon>Bacillati</taxon>
        <taxon>Actinomycetota</taxon>
        <taxon>Actinomycetes</taxon>
        <taxon>Kitasatosporales</taxon>
        <taxon>Streptomycetaceae</taxon>
        <taxon>Streptomyces</taxon>
    </lineage>
</organism>
<name>A0ABP3JYJ1_9ACTN</name>
<dbReference type="Proteomes" id="UP001500909">
    <property type="component" value="Unassembled WGS sequence"/>
</dbReference>
<dbReference type="InterPro" id="IPR004360">
    <property type="entry name" value="Glyas_Fos-R_dOase_dom"/>
</dbReference>
<gene>
    <name evidence="2" type="ORF">GCM10010361_34160</name>
</gene>
<dbReference type="SUPFAM" id="SSF54593">
    <property type="entry name" value="Glyoxalase/Bleomycin resistance protein/Dihydroxybiphenyl dioxygenase"/>
    <property type="match status" value="2"/>
</dbReference>
<dbReference type="PANTHER" id="PTHR33993:SF10">
    <property type="entry name" value="CONSERVED PROTEIN"/>
    <property type="match status" value="1"/>
</dbReference>
<reference evidence="3" key="1">
    <citation type="journal article" date="2019" name="Int. J. Syst. Evol. Microbiol.">
        <title>The Global Catalogue of Microorganisms (GCM) 10K type strain sequencing project: providing services to taxonomists for standard genome sequencing and annotation.</title>
        <authorList>
            <consortium name="The Broad Institute Genomics Platform"/>
            <consortium name="The Broad Institute Genome Sequencing Center for Infectious Disease"/>
            <person name="Wu L."/>
            <person name="Ma J."/>
        </authorList>
    </citation>
    <scope>NUCLEOTIDE SEQUENCE [LARGE SCALE GENOMIC DNA]</scope>
    <source>
        <strain evidence="3">JCM 4805</strain>
    </source>
</reference>
<evidence type="ECO:0000259" key="1">
    <source>
        <dbReference type="PROSITE" id="PS51819"/>
    </source>
</evidence>
<dbReference type="RefSeq" id="WP_346095872.1">
    <property type="nucleotide sequence ID" value="NZ_BAAABY010000024.1"/>
</dbReference>
<sequence length="263" mass="28296">MAVTPEGTPIWLDASFPDLAAAKTFYGEVLGWTFGESAEELGNYTQAYSDGKAVAGLAPQMPGQDDWPTAWCLFFASADIQARTDRIRDLGGRVVVDPMAVQDLGHMAIAADPGGVVFGLWQPGTHLGFEKQGEPGSYCWAEITTRDAAKADAFFPALFSYGVKHMEDEAIDFALYDLGGDTTLGRMRMTDDFPADLPSHINPYFAVENCDDTLANVTKLGGQVHFGPHDSPFGRFAAVSDQQGAGFSVIDLQTTKGDLPKIS</sequence>
<evidence type="ECO:0000313" key="3">
    <source>
        <dbReference type="Proteomes" id="UP001500909"/>
    </source>
</evidence>
<proteinExistence type="predicted"/>
<dbReference type="InterPro" id="IPR037523">
    <property type="entry name" value="VOC_core"/>
</dbReference>
<dbReference type="CDD" id="cd07247">
    <property type="entry name" value="SgaA_N_like"/>
    <property type="match status" value="2"/>
</dbReference>
<evidence type="ECO:0000313" key="2">
    <source>
        <dbReference type="EMBL" id="GAA0467156.1"/>
    </source>
</evidence>
<dbReference type="Gene3D" id="3.10.180.10">
    <property type="entry name" value="2,3-Dihydroxybiphenyl 1,2-Dioxygenase, domain 1"/>
    <property type="match status" value="2"/>
</dbReference>
<protein>
    <submittedName>
        <fullName evidence="2">VOC family protein</fullName>
    </submittedName>
</protein>
<accession>A0ABP3JYJ1</accession>
<dbReference type="EMBL" id="BAAABY010000024">
    <property type="protein sequence ID" value="GAA0467156.1"/>
    <property type="molecule type" value="Genomic_DNA"/>
</dbReference>
<feature type="domain" description="VOC" evidence="1">
    <location>
        <begin position="8"/>
        <end position="123"/>
    </location>
</feature>
<comment type="caution">
    <text evidence="2">The sequence shown here is derived from an EMBL/GenBank/DDBJ whole genome shotgun (WGS) entry which is preliminary data.</text>
</comment>
<dbReference type="PANTHER" id="PTHR33993">
    <property type="entry name" value="GLYOXALASE-RELATED"/>
    <property type="match status" value="1"/>
</dbReference>
<dbReference type="Pfam" id="PF00903">
    <property type="entry name" value="Glyoxalase"/>
    <property type="match status" value="1"/>
</dbReference>
<dbReference type="InterPro" id="IPR029068">
    <property type="entry name" value="Glyas_Bleomycin-R_OHBP_Dase"/>
</dbReference>